<comment type="caution">
    <text evidence="1">The sequence shown here is derived from an EMBL/GenBank/DDBJ whole genome shotgun (WGS) entry which is preliminary data.</text>
</comment>
<dbReference type="EMBL" id="CATNWA010019652">
    <property type="protein sequence ID" value="CAI9614335.1"/>
    <property type="molecule type" value="Genomic_DNA"/>
</dbReference>
<evidence type="ECO:0000313" key="1">
    <source>
        <dbReference type="EMBL" id="CAI9614335.1"/>
    </source>
</evidence>
<organism evidence="1 2">
    <name type="scientific">Staurois parvus</name>
    <dbReference type="NCBI Taxonomy" id="386267"/>
    <lineage>
        <taxon>Eukaryota</taxon>
        <taxon>Metazoa</taxon>
        <taxon>Chordata</taxon>
        <taxon>Craniata</taxon>
        <taxon>Vertebrata</taxon>
        <taxon>Euteleostomi</taxon>
        <taxon>Amphibia</taxon>
        <taxon>Batrachia</taxon>
        <taxon>Anura</taxon>
        <taxon>Neobatrachia</taxon>
        <taxon>Ranoidea</taxon>
        <taxon>Ranidae</taxon>
        <taxon>Staurois</taxon>
    </lineage>
</organism>
<keyword evidence="2" id="KW-1185">Reference proteome</keyword>
<dbReference type="Proteomes" id="UP001162483">
    <property type="component" value="Unassembled WGS sequence"/>
</dbReference>
<accession>A0ABN9GXY9</accession>
<gene>
    <name evidence="1" type="ORF">SPARVUS_LOCUS15039726</name>
</gene>
<evidence type="ECO:0000313" key="2">
    <source>
        <dbReference type="Proteomes" id="UP001162483"/>
    </source>
</evidence>
<sequence length="78" mass="8584">MRHQSQTLSSRRSSASADEWKEKGWNFTEISSHQLACSKGLSLRGTLEGAAAQLLHWPQTPSIFLCPFFLPSAAPPLS</sequence>
<protein>
    <submittedName>
        <fullName evidence="1">Uncharacterized protein</fullName>
    </submittedName>
</protein>
<proteinExistence type="predicted"/>
<reference evidence="1" key="1">
    <citation type="submission" date="2023-05" db="EMBL/GenBank/DDBJ databases">
        <authorList>
            <person name="Stuckert A."/>
        </authorList>
    </citation>
    <scope>NUCLEOTIDE SEQUENCE</scope>
</reference>
<name>A0ABN9GXY9_9NEOB</name>